<evidence type="ECO:0000256" key="1">
    <source>
        <dbReference type="ARBA" id="ARBA00001712"/>
    </source>
</evidence>
<accession>E2B1E4</accession>
<evidence type="ECO:0000256" key="7">
    <source>
        <dbReference type="ARBA" id="ARBA00032729"/>
    </source>
</evidence>
<dbReference type="InterPro" id="IPR014718">
    <property type="entry name" value="GH-type_carb-bd"/>
</dbReference>
<evidence type="ECO:0000256" key="8">
    <source>
        <dbReference type="ARBA" id="ARBA00045743"/>
    </source>
</evidence>
<evidence type="ECO:0000256" key="4">
    <source>
        <dbReference type="ARBA" id="ARBA00021023"/>
    </source>
</evidence>
<dbReference type="InterPro" id="IPR008183">
    <property type="entry name" value="Aldose_1/G6P_1-epimerase"/>
</dbReference>
<dbReference type="OrthoDB" id="274691at2759"/>
<reference evidence="9 10" key="1">
    <citation type="journal article" date="2010" name="Science">
        <title>Genomic comparison of the ants Camponotus floridanus and Harpegnathos saltator.</title>
        <authorList>
            <person name="Bonasio R."/>
            <person name="Zhang G."/>
            <person name="Ye C."/>
            <person name="Mutti N.S."/>
            <person name="Fang X."/>
            <person name="Qin N."/>
            <person name="Donahue G."/>
            <person name="Yang P."/>
            <person name="Li Q."/>
            <person name="Li C."/>
            <person name="Zhang P."/>
            <person name="Huang Z."/>
            <person name="Berger S.L."/>
            <person name="Reinberg D."/>
            <person name="Wang J."/>
            <person name="Liebig J."/>
        </authorList>
    </citation>
    <scope>NUCLEOTIDE SEQUENCE [LARGE SCALE GENOMIC DNA]</scope>
    <source>
        <strain evidence="10">C129</strain>
    </source>
</reference>
<dbReference type="Gene3D" id="2.70.98.10">
    <property type="match status" value="1"/>
</dbReference>
<gene>
    <name evidence="9" type="ORF">EAG_01165</name>
</gene>
<evidence type="ECO:0000256" key="6">
    <source>
        <dbReference type="ARBA" id="ARBA00023277"/>
    </source>
</evidence>
<protein>
    <recommendedName>
        <fullName evidence="4">Galactose mutarotase</fullName>
    </recommendedName>
    <alternativeName>
        <fullName evidence="7">Aldose 1-epimerase</fullName>
    </alternativeName>
</protein>
<dbReference type="InterPro" id="IPR047215">
    <property type="entry name" value="Galactose_mutarotase-like"/>
</dbReference>
<evidence type="ECO:0000256" key="3">
    <source>
        <dbReference type="ARBA" id="ARBA00006206"/>
    </source>
</evidence>
<keyword evidence="5" id="KW-0413">Isomerase</keyword>
<dbReference type="Pfam" id="PF01263">
    <property type="entry name" value="Aldose_epim"/>
    <property type="match status" value="1"/>
</dbReference>
<organism evidence="10">
    <name type="scientific">Camponotus floridanus</name>
    <name type="common">Florida carpenter ant</name>
    <dbReference type="NCBI Taxonomy" id="104421"/>
    <lineage>
        <taxon>Eukaryota</taxon>
        <taxon>Metazoa</taxon>
        <taxon>Ecdysozoa</taxon>
        <taxon>Arthropoda</taxon>
        <taxon>Hexapoda</taxon>
        <taxon>Insecta</taxon>
        <taxon>Pterygota</taxon>
        <taxon>Neoptera</taxon>
        <taxon>Endopterygota</taxon>
        <taxon>Hymenoptera</taxon>
        <taxon>Apocrita</taxon>
        <taxon>Aculeata</taxon>
        <taxon>Formicoidea</taxon>
        <taxon>Formicidae</taxon>
        <taxon>Formicinae</taxon>
        <taxon>Camponotus</taxon>
    </lineage>
</organism>
<keyword evidence="10" id="KW-1185">Reference proteome</keyword>
<name>E2B1E4_CAMFO</name>
<dbReference type="EMBL" id="GL444886">
    <property type="protein sequence ID" value="EFN60487.1"/>
    <property type="molecule type" value="Genomic_DNA"/>
</dbReference>
<dbReference type="PANTHER" id="PTHR10091">
    <property type="entry name" value="ALDOSE-1-EPIMERASE"/>
    <property type="match status" value="1"/>
</dbReference>
<dbReference type="CDD" id="cd09019">
    <property type="entry name" value="galactose_mutarotase_like"/>
    <property type="match status" value="1"/>
</dbReference>
<dbReference type="GO" id="GO:0030246">
    <property type="term" value="F:carbohydrate binding"/>
    <property type="evidence" value="ECO:0007669"/>
    <property type="project" value="InterPro"/>
</dbReference>
<dbReference type="InParanoid" id="E2B1E4"/>
<comment type="function">
    <text evidence="8">Mutarotase that catalyzes the interconversion of beta-D-galactose and alpha-D-galactose during galactose metabolism. Beta-D-galactose is metabolized in the liver into glucose 1-phosphate, the primary metabolic fuel, by the action of four enzymes that constitute the Leloir pathway: GALM, GALK1 (galactokinase), GALT (galactose-1-phosphate uridylyltransferase) and GALE (UDP-galactose-4'-epimerase). Involved in the maintenance of the equilibrium between the beta- and alpha-anomers of galactose, therefore ensuring a sufficient supply of the alpha-anomer for GALK1. Also active on D-glucose although shows a preference for galactose over glucose.</text>
</comment>
<dbReference type="InterPro" id="IPR011013">
    <property type="entry name" value="Gal_mutarotase_sf_dom"/>
</dbReference>
<dbReference type="PANTHER" id="PTHR10091:SF0">
    <property type="entry name" value="GALACTOSE MUTAROTASE"/>
    <property type="match status" value="1"/>
</dbReference>
<comment type="catalytic activity">
    <reaction evidence="1">
        <text>alpha-D-galactose = beta-D-galactose</text>
        <dbReference type="Rhea" id="RHEA:28675"/>
        <dbReference type="ChEBI" id="CHEBI:27667"/>
        <dbReference type="ChEBI" id="CHEBI:28061"/>
        <dbReference type="EC" id="5.1.3.3"/>
    </reaction>
    <physiologicalReaction direction="right-to-left" evidence="1">
        <dbReference type="Rhea" id="RHEA:28677"/>
    </physiologicalReaction>
</comment>
<dbReference type="GO" id="GO:0004034">
    <property type="term" value="F:aldose 1-epimerase activity"/>
    <property type="evidence" value="ECO:0007669"/>
    <property type="project" value="UniProtKB-EC"/>
</dbReference>
<keyword evidence="6" id="KW-0119">Carbohydrate metabolism</keyword>
<comment type="similarity">
    <text evidence="3">Belongs to the aldose epimerase family.</text>
</comment>
<dbReference type="UniPathway" id="UPA00214"/>
<evidence type="ECO:0000313" key="9">
    <source>
        <dbReference type="EMBL" id="EFN60487.1"/>
    </source>
</evidence>
<sequence>MSFKDTLIEEDGFGFVPRPRGMVPSKLCEIVRRYTLTNKNKGIVRLISWGASIQSIKIPNRDGKLADVVLGFDDMDGYLKNRYMGSIIGRVADHIPMHFSNVIYPPTIKKDNNYNNGTVAFDNVNWHSQIVNNRVVMSHLSRADSEGYPGDVLTQVKYTWTDDNQLHINIRATSTKPTLINITNYCLFNLAGHGTGSKELKKHLLIVNADSWIFMDVKNHLPIGIISPVDCTPFELRLPVQLNQRRLFDIPGGGYNHNLCINSPSCWCYRFHARILHPTSGRFLEVYSNHPGLRIYTGNELPYPDYAYPPDLKNHEWGGCQDTQVNSVETNSLESTKKREKREVEIYGKEGIPYRRHGGFALSPQNYSNTVNVKYYPSCMLYPGKIYVHDMTYKFGVISKD</sequence>
<dbReference type="STRING" id="104421.E2B1E4"/>
<evidence type="ECO:0000256" key="5">
    <source>
        <dbReference type="ARBA" id="ARBA00023235"/>
    </source>
</evidence>
<dbReference type="AlphaFoldDB" id="E2B1E4"/>
<proteinExistence type="inferred from homology"/>
<dbReference type="Proteomes" id="UP000000311">
    <property type="component" value="Unassembled WGS sequence"/>
</dbReference>
<dbReference type="GO" id="GO:0033499">
    <property type="term" value="P:galactose catabolic process via UDP-galactose, Leloir pathway"/>
    <property type="evidence" value="ECO:0007669"/>
    <property type="project" value="TreeGrafter"/>
</dbReference>
<comment type="pathway">
    <text evidence="2">Carbohydrate metabolism; galactose metabolism.</text>
</comment>
<evidence type="ECO:0000256" key="2">
    <source>
        <dbReference type="ARBA" id="ARBA00004947"/>
    </source>
</evidence>
<dbReference type="GO" id="GO:0006006">
    <property type="term" value="P:glucose metabolic process"/>
    <property type="evidence" value="ECO:0007669"/>
    <property type="project" value="TreeGrafter"/>
</dbReference>
<dbReference type="OMA" id="WGASIQS"/>
<evidence type="ECO:0000313" key="10">
    <source>
        <dbReference type="Proteomes" id="UP000000311"/>
    </source>
</evidence>
<dbReference type="SUPFAM" id="SSF74650">
    <property type="entry name" value="Galactose mutarotase-like"/>
    <property type="match status" value="1"/>
</dbReference>